<gene>
    <name evidence="15" type="ORF">AVDCRST_MAG40-1923</name>
</gene>
<evidence type="ECO:0000259" key="11">
    <source>
        <dbReference type="Pfam" id="PF00441"/>
    </source>
</evidence>
<dbReference type="AlphaFoldDB" id="A0A6J4LEX8"/>
<evidence type="ECO:0000256" key="6">
    <source>
        <dbReference type="ARBA" id="ARBA00051388"/>
    </source>
</evidence>
<dbReference type="GO" id="GO:0050660">
    <property type="term" value="F:flavin adenine dinucleotide binding"/>
    <property type="evidence" value="ECO:0007669"/>
    <property type="project" value="InterPro"/>
</dbReference>
<feature type="domain" description="Acyl-CoA oxidase/dehydrogenase middle" evidence="12">
    <location>
        <begin position="163"/>
        <end position="271"/>
    </location>
</feature>
<dbReference type="EC" id="1.3.99.41" evidence="8"/>
<dbReference type="SUPFAM" id="SSF56645">
    <property type="entry name" value="Acyl-CoA dehydrogenase NM domain-like"/>
    <property type="match status" value="1"/>
</dbReference>
<dbReference type="FunFam" id="2.40.110.10:FF:000031">
    <property type="entry name" value="Acyl-CoA dehydrogenase, putative"/>
    <property type="match status" value="1"/>
</dbReference>
<keyword evidence="5 10" id="KW-0560">Oxidoreductase</keyword>
<evidence type="ECO:0000256" key="10">
    <source>
        <dbReference type="RuleBase" id="RU362125"/>
    </source>
</evidence>
<dbReference type="Gene3D" id="1.10.540.10">
    <property type="entry name" value="Acyl-CoA dehydrogenase/oxidase, N-terminal domain"/>
    <property type="match status" value="1"/>
</dbReference>
<dbReference type="Pfam" id="PF02771">
    <property type="entry name" value="Acyl-CoA_dh_N"/>
    <property type="match status" value="1"/>
</dbReference>
<dbReference type="Gene3D" id="1.20.140.10">
    <property type="entry name" value="Butyryl-CoA Dehydrogenase, subunit A, domain 3"/>
    <property type="match status" value="1"/>
</dbReference>
<dbReference type="InterPro" id="IPR037069">
    <property type="entry name" value="AcylCoA_DH/ox_N_sf"/>
</dbReference>
<dbReference type="InterPro" id="IPR025878">
    <property type="entry name" value="Acyl-CoA_dh-like_C_dom"/>
</dbReference>
<evidence type="ECO:0000256" key="3">
    <source>
        <dbReference type="ARBA" id="ARBA00022630"/>
    </source>
</evidence>
<dbReference type="InterPro" id="IPR009075">
    <property type="entry name" value="AcylCo_DH/oxidase_C"/>
</dbReference>
<dbReference type="InterPro" id="IPR006091">
    <property type="entry name" value="Acyl-CoA_Oxase/DH_mid-dom"/>
</dbReference>
<feature type="domain" description="Acetyl-CoA dehydrogenase-like C-terminal" evidence="14">
    <location>
        <begin position="468"/>
        <end position="592"/>
    </location>
</feature>
<dbReference type="PANTHER" id="PTHR42803">
    <property type="entry name" value="ACYL-COA DEHYDROGENASE"/>
    <property type="match status" value="1"/>
</dbReference>
<accession>A0A6J4LEX8</accession>
<dbReference type="PANTHER" id="PTHR42803:SF1">
    <property type="entry name" value="BROAD-SPECIFICITY LINEAR ACYL-COA DEHYDROGENASE FADE5"/>
    <property type="match status" value="1"/>
</dbReference>
<evidence type="ECO:0000259" key="14">
    <source>
        <dbReference type="Pfam" id="PF12806"/>
    </source>
</evidence>
<dbReference type="Pfam" id="PF12806">
    <property type="entry name" value="Acyl-CoA_dh_C"/>
    <property type="match status" value="1"/>
</dbReference>
<sequence length="597" mass="64545">MPQYRAPLDDIRFVLEEVIDVEQLSRLPGHEEATPEVLLAVLEEGATLCEEVLAPINQSGDAEGTRFENGQVRTPAGFREAYRKYVDGGWASMTARPEHGGQGLPHVARFVFEEMLCSANLSFAMYPGLAQGAYDCVLHNSRDEELHRRYLPNLATGEWGGTMCLTEPHAGTDLGIIRTRAVPAGDGAYQVTGTKIFITSGDHDMTENIVHLVLAKLPDAPPGTRGISLFLVPKYLPTDDGRPGTPNGVSCGSIEHKMGIKGSATCVMNYDGARGWLVGEPHAGLKAMFLMMNGARLGVGIQGLGLSEVSYQNAVVYARDRVQGRSLKGAQFAEKEADPIIVHPDVRRMLMTMRAYVEGGRALAYWVGMLIDVAERHEGADEKQAADDLVALMTPVVKAFLTDNAFEVTNLGVQTLGGHGYIREYGMEQFVRDARIGQIYEGTNGIQALDLVGRKLSLGSGRLVKRFLALVQQELDGAQQAEALRPLAAALAESLGRLQKATLTVAARGTQNPEEAGAVAADYLRLFGLVSVGYMWLRMARVAAEKLPAAGARAPFYEAKLTTARFYMAKILPQTRTLAATIEAGAEPVMALAAEAF</sequence>
<comment type="similarity">
    <text evidence="2 10">Belongs to the acyl-CoA dehydrogenase family.</text>
</comment>
<comment type="catalytic activity">
    <reaction evidence="6">
        <text>3-(methylsulfanyl)propanoyl-CoA + oxidized [electron-transfer flavoprotein] + H(+) = 3-(methylsulfanyl)acryloyl-CoA + reduced [electron-transfer flavoprotein]</text>
        <dbReference type="Rhea" id="RHEA:52612"/>
        <dbReference type="Rhea" id="RHEA-COMP:10685"/>
        <dbReference type="Rhea" id="RHEA-COMP:10686"/>
        <dbReference type="ChEBI" id="CHEBI:15378"/>
        <dbReference type="ChEBI" id="CHEBI:57692"/>
        <dbReference type="ChEBI" id="CHEBI:58307"/>
        <dbReference type="ChEBI" id="CHEBI:82815"/>
        <dbReference type="ChEBI" id="CHEBI:84994"/>
        <dbReference type="EC" id="1.3.99.41"/>
    </reaction>
    <physiologicalReaction direction="left-to-right" evidence="6">
        <dbReference type="Rhea" id="RHEA:52613"/>
    </physiologicalReaction>
</comment>
<proteinExistence type="inferred from homology"/>
<comment type="cofactor">
    <cofactor evidence="1 10">
        <name>FAD</name>
        <dbReference type="ChEBI" id="CHEBI:57692"/>
    </cofactor>
</comment>
<evidence type="ECO:0000256" key="9">
    <source>
        <dbReference type="ARBA" id="ARBA00069043"/>
    </source>
</evidence>
<keyword evidence="3 10" id="KW-0285">Flavoprotein</keyword>
<evidence type="ECO:0000256" key="2">
    <source>
        <dbReference type="ARBA" id="ARBA00009347"/>
    </source>
</evidence>
<dbReference type="InterPro" id="IPR009100">
    <property type="entry name" value="AcylCoA_DH/oxidase_NM_dom_sf"/>
</dbReference>
<dbReference type="EMBL" id="CADCTX010000594">
    <property type="protein sequence ID" value="CAA9331393.1"/>
    <property type="molecule type" value="Genomic_DNA"/>
</dbReference>
<dbReference type="Pfam" id="PF00441">
    <property type="entry name" value="Acyl-CoA_dh_1"/>
    <property type="match status" value="1"/>
</dbReference>
<dbReference type="InterPro" id="IPR052166">
    <property type="entry name" value="Diverse_Acyl-CoA_DH"/>
</dbReference>
<reference evidence="15" key="1">
    <citation type="submission" date="2020-02" db="EMBL/GenBank/DDBJ databases">
        <authorList>
            <person name="Meier V. D."/>
        </authorList>
    </citation>
    <scope>NUCLEOTIDE SEQUENCE</scope>
    <source>
        <strain evidence="15">AVDCRST_MAG40</strain>
    </source>
</reference>
<dbReference type="GO" id="GO:0016627">
    <property type="term" value="F:oxidoreductase activity, acting on the CH-CH group of donors"/>
    <property type="evidence" value="ECO:0007669"/>
    <property type="project" value="InterPro"/>
</dbReference>
<dbReference type="InterPro" id="IPR046373">
    <property type="entry name" value="Acyl-CoA_Oxase/DH_mid-dom_sf"/>
</dbReference>
<protein>
    <recommendedName>
        <fullName evidence="9">3-methylmercaptopropionyl-CoA dehydrogenase</fullName>
        <ecNumber evidence="8">1.3.99.41</ecNumber>
    </recommendedName>
</protein>
<feature type="domain" description="Acyl-CoA dehydrogenase/oxidase N-terminal" evidence="13">
    <location>
        <begin position="46"/>
        <end position="158"/>
    </location>
</feature>
<feature type="domain" description="Acyl-CoA dehydrogenase/oxidase C-terminal" evidence="11">
    <location>
        <begin position="283"/>
        <end position="451"/>
    </location>
</feature>
<evidence type="ECO:0000259" key="13">
    <source>
        <dbReference type="Pfam" id="PF02771"/>
    </source>
</evidence>
<evidence type="ECO:0000313" key="15">
    <source>
        <dbReference type="EMBL" id="CAA9331393.1"/>
    </source>
</evidence>
<keyword evidence="4 10" id="KW-0274">FAD</keyword>
<dbReference type="Pfam" id="PF02770">
    <property type="entry name" value="Acyl-CoA_dh_M"/>
    <property type="match status" value="1"/>
</dbReference>
<evidence type="ECO:0000256" key="4">
    <source>
        <dbReference type="ARBA" id="ARBA00022827"/>
    </source>
</evidence>
<organism evidence="15">
    <name type="scientific">uncultured Gemmatimonadaceae bacterium</name>
    <dbReference type="NCBI Taxonomy" id="246130"/>
    <lineage>
        <taxon>Bacteria</taxon>
        <taxon>Pseudomonadati</taxon>
        <taxon>Gemmatimonadota</taxon>
        <taxon>Gemmatimonadia</taxon>
        <taxon>Gemmatimonadales</taxon>
        <taxon>Gemmatimonadaceae</taxon>
        <taxon>environmental samples</taxon>
    </lineage>
</organism>
<evidence type="ECO:0000256" key="1">
    <source>
        <dbReference type="ARBA" id="ARBA00001974"/>
    </source>
</evidence>
<evidence type="ECO:0000256" key="8">
    <source>
        <dbReference type="ARBA" id="ARBA00066694"/>
    </source>
</evidence>
<evidence type="ECO:0000259" key="12">
    <source>
        <dbReference type="Pfam" id="PF02770"/>
    </source>
</evidence>
<dbReference type="Gene3D" id="2.40.110.10">
    <property type="entry name" value="Butyryl-CoA Dehydrogenase, subunit A, domain 2"/>
    <property type="match status" value="1"/>
</dbReference>
<dbReference type="InterPro" id="IPR013786">
    <property type="entry name" value="AcylCoA_DH/ox_N"/>
</dbReference>
<dbReference type="SUPFAM" id="SSF47203">
    <property type="entry name" value="Acyl-CoA dehydrogenase C-terminal domain-like"/>
    <property type="match status" value="1"/>
</dbReference>
<dbReference type="InterPro" id="IPR036250">
    <property type="entry name" value="AcylCo_DH-like_C"/>
</dbReference>
<comment type="function">
    <text evidence="7">Involved in the assimilation of dimethylsulphoniopropionate (DMSP), an important compound in the fixation of carbon in marine phytoplankton, by mediating the conversion of 3-(methylthio)propanoyl-CoA (MMPA-CoA) to 3-(methylthio)acryloyl-CoA (MTA-CoA).</text>
</comment>
<name>A0A6J4LEX8_9BACT</name>
<evidence type="ECO:0000256" key="7">
    <source>
        <dbReference type="ARBA" id="ARBA00058683"/>
    </source>
</evidence>
<evidence type="ECO:0000256" key="5">
    <source>
        <dbReference type="ARBA" id="ARBA00023002"/>
    </source>
</evidence>